<dbReference type="PANTHER" id="PTHR24421">
    <property type="entry name" value="NITRATE/NITRITE SENSOR PROTEIN NARX-RELATED"/>
    <property type="match status" value="1"/>
</dbReference>
<feature type="domain" description="Histidine kinase/HSP90-like ATPase" evidence="5">
    <location>
        <begin position="189"/>
        <end position="270"/>
    </location>
</feature>
<keyword evidence="4" id="KW-0812">Transmembrane</keyword>
<name>A0A6J4IBU8_9ACTN</name>
<proteinExistence type="predicted"/>
<evidence type="ECO:0000256" key="1">
    <source>
        <dbReference type="ARBA" id="ARBA00022679"/>
    </source>
</evidence>
<evidence type="ECO:0000256" key="4">
    <source>
        <dbReference type="SAM" id="Phobius"/>
    </source>
</evidence>
<evidence type="ECO:0000256" key="2">
    <source>
        <dbReference type="ARBA" id="ARBA00022777"/>
    </source>
</evidence>
<dbReference type="SUPFAM" id="SSF55874">
    <property type="entry name" value="ATPase domain of HSP90 chaperone/DNA topoisomerase II/histidine kinase"/>
    <property type="match status" value="1"/>
</dbReference>
<keyword evidence="2 6" id="KW-0418">Kinase</keyword>
<dbReference type="GO" id="GO:0000160">
    <property type="term" value="P:phosphorelay signal transduction system"/>
    <property type="evidence" value="ECO:0007669"/>
    <property type="project" value="UniProtKB-KW"/>
</dbReference>
<dbReference type="AlphaFoldDB" id="A0A6J4IBU8"/>
<keyword evidence="3" id="KW-0902">Two-component regulatory system</keyword>
<dbReference type="Pfam" id="PF02518">
    <property type="entry name" value="HATPase_c"/>
    <property type="match status" value="1"/>
</dbReference>
<keyword evidence="1" id="KW-0808">Transferase</keyword>
<evidence type="ECO:0000313" key="6">
    <source>
        <dbReference type="EMBL" id="CAA9248230.1"/>
    </source>
</evidence>
<protein>
    <submittedName>
        <fullName evidence="6">Two-component system sensor histidine kinase</fullName>
    </submittedName>
</protein>
<keyword evidence="4" id="KW-1133">Transmembrane helix</keyword>
<accession>A0A6J4IBU8</accession>
<sequence>MVASRARIVKDADRRMLAGMAAALAQVALGLGLVVAGVAVFFVATPSVESPGAGILATAAIAVGLALVFGPWWWRLTRDLGVEHQERIRSQERAEVAAHIHDSVLQTLALIQRNSADAKKVSTLARSQERELRNWLYGAPESNPVESLTAALERVRDEIEYLHGVAVETVEVGDCPVDERLVALMLSSREALANAARHSGASAVSAYLEVEPHQVTVFVRDRGKGFDLDEVPRHRRGIADSIVGRMDRHGGKAVVHSEPGAGTEVELVMPR</sequence>
<gene>
    <name evidence="6" type="ORF">AVDCRST_MAG10-2134</name>
</gene>
<feature type="transmembrane region" description="Helical" evidence="4">
    <location>
        <begin position="55"/>
        <end position="74"/>
    </location>
</feature>
<dbReference type="InterPro" id="IPR036890">
    <property type="entry name" value="HATPase_C_sf"/>
</dbReference>
<dbReference type="PANTHER" id="PTHR24421:SF61">
    <property type="entry name" value="OXYGEN SENSOR HISTIDINE KINASE NREB"/>
    <property type="match status" value="1"/>
</dbReference>
<organism evidence="6">
    <name type="scientific">uncultured Acidimicrobiales bacterium</name>
    <dbReference type="NCBI Taxonomy" id="310071"/>
    <lineage>
        <taxon>Bacteria</taxon>
        <taxon>Bacillati</taxon>
        <taxon>Actinomycetota</taxon>
        <taxon>Acidimicrobiia</taxon>
        <taxon>Acidimicrobiales</taxon>
        <taxon>environmental samples</taxon>
    </lineage>
</organism>
<dbReference type="CDD" id="cd16917">
    <property type="entry name" value="HATPase_UhpB-NarQ-NarX-like"/>
    <property type="match status" value="1"/>
</dbReference>
<dbReference type="InterPro" id="IPR003594">
    <property type="entry name" value="HATPase_dom"/>
</dbReference>
<dbReference type="EMBL" id="CADCTB010000130">
    <property type="protein sequence ID" value="CAA9248230.1"/>
    <property type="molecule type" value="Genomic_DNA"/>
</dbReference>
<dbReference type="Gene3D" id="3.30.565.10">
    <property type="entry name" value="Histidine kinase-like ATPase, C-terminal domain"/>
    <property type="match status" value="1"/>
</dbReference>
<evidence type="ECO:0000259" key="5">
    <source>
        <dbReference type="Pfam" id="PF02518"/>
    </source>
</evidence>
<feature type="transmembrane region" description="Helical" evidence="4">
    <location>
        <begin position="21"/>
        <end position="43"/>
    </location>
</feature>
<reference evidence="6" key="1">
    <citation type="submission" date="2020-02" db="EMBL/GenBank/DDBJ databases">
        <authorList>
            <person name="Meier V. D."/>
        </authorList>
    </citation>
    <scope>NUCLEOTIDE SEQUENCE</scope>
    <source>
        <strain evidence="6">AVDCRST_MAG10</strain>
    </source>
</reference>
<keyword evidence="4" id="KW-0472">Membrane</keyword>
<dbReference type="GO" id="GO:0016301">
    <property type="term" value="F:kinase activity"/>
    <property type="evidence" value="ECO:0007669"/>
    <property type="project" value="UniProtKB-KW"/>
</dbReference>
<dbReference type="InterPro" id="IPR050482">
    <property type="entry name" value="Sensor_HK_TwoCompSys"/>
</dbReference>
<evidence type="ECO:0000256" key="3">
    <source>
        <dbReference type="ARBA" id="ARBA00023012"/>
    </source>
</evidence>